<evidence type="ECO:0000256" key="10">
    <source>
        <dbReference type="ARBA" id="ARBA00022833"/>
    </source>
</evidence>
<evidence type="ECO:0000256" key="13">
    <source>
        <dbReference type="SAM" id="MobiDB-lite"/>
    </source>
</evidence>
<evidence type="ECO:0000259" key="15">
    <source>
        <dbReference type="Pfam" id="PF18826"/>
    </source>
</evidence>
<feature type="region of interest" description="Disordered" evidence="13">
    <location>
        <begin position="183"/>
        <end position="223"/>
    </location>
</feature>
<dbReference type="InterPro" id="IPR041540">
    <property type="entry name" value="VATC"/>
</dbReference>
<dbReference type="Pfam" id="PF18826">
    <property type="entry name" value="bVLRF1"/>
    <property type="match status" value="1"/>
</dbReference>
<dbReference type="EMBL" id="JTDY01000667">
    <property type="protein sequence ID" value="KOB76285.1"/>
    <property type="molecule type" value="Genomic_DNA"/>
</dbReference>
<dbReference type="Proteomes" id="UP000037510">
    <property type="component" value="Unassembled WGS sequence"/>
</dbReference>
<dbReference type="InterPro" id="IPR041175">
    <property type="entry name" value="VLRF1/Vms1"/>
</dbReference>
<dbReference type="PANTHER" id="PTHR16036">
    <property type="entry name" value="ANKYRIN REPEAT AND ZINC FINGER DOMAIN-CONTAINING PROTEIN 1"/>
    <property type="match status" value="1"/>
</dbReference>
<feature type="domain" description="Vms1-associating treble clef" evidence="14">
    <location>
        <begin position="236"/>
        <end position="258"/>
    </location>
</feature>
<dbReference type="InterPro" id="IPR047139">
    <property type="entry name" value="ANKZ1/VMS1"/>
</dbReference>
<keyword evidence="10" id="KW-0862">Zinc</keyword>
<proteinExistence type="inferred from homology"/>
<feature type="region of interest" description="Disordered" evidence="13">
    <location>
        <begin position="74"/>
        <end position="128"/>
    </location>
</feature>
<comment type="subcellular location">
    <subcellularLocation>
        <location evidence="1">Cytoplasm</location>
    </subcellularLocation>
</comment>
<comment type="similarity">
    <text evidence="2">Belongs to the ANKZF1/VMS1 family.</text>
</comment>
<dbReference type="AlphaFoldDB" id="A0A0L7LLI2"/>
<evidence type="ECO:0000256" key="12">
    <source>
        <dbReference type="ARBA" id="ARBA00023054"/>
    </source>
</evidence>
<evidence type="ECO:0000256" key="9">
    <source>
        <dbReference type="ARBA" id="ARBA00022801"/>
    </source>
</evidence>
<evidence type="ECO:0000259" key="14">
    <source>
        <dbReference type="Pfam" id="PF18716"/>
    </source>
</evidence>
<sequence>MRLWPAWRSMKSSPLRKDDLRVRQLPFPTRKPSYKEVQRVHETVASLEIYEQARNGHITNSRKDLLLDVNQASAPSSVCSENESENVETRVGKKKRKENKPEKKEDSKPVKKEENKVEKEDAKKGPTKITANVKKIWNAINQEQTSLETILETWEGEDLSEVCNIPDPVDGNTALHKAAIAARPDMSQIPGPLTPELLEQEKERKAQQKRAKRQREKEKQVEKAKTNKFLQLDDKDKAPFEYNNYQFCTIKCLQNHRNIRPLNLSV</sequence>
<dbReference type="PANTHER" id="PTHR16036:SF2">
    <property type="entry name" value="TRNA ENDONUCLEASE ANKZF1"/>
    <property type="match status" value="1"/>
</dbReference>
<keyword evidence="3" id="KW-0963">Cytoplasm</keyword>
<dbReference type="GO" id="GO:0016787">
    <property type="term" value="F:hydrolase activity"/>
    <property type="evidence" value="ECO:0007669"/>
    <property type="project" value="UniProtKB-KW"/>
</dbReference>
<keyword evidence="12" id="KW-0175">Coiled coil</keyword>
<protein>
    <submittedName>
        <fullName evidence="16">Ankyrin repeat and zinc finger domain-containing protein 1</fullName>
    </submittedName>
</protein>
<gene>
    <name evidence="16" type="ORF">OBRU01_05946</name>
</gene>
<keyword evidence="17" id="KW-1185">Reference proteome</keyword>
<keyword evidence="7" id="KW-0255">Endonuclease</keyword>
<feature type="compositionally biased region" description="Basic and acidic residues" evidence="13">
    <location>
        <begin position="99"/>
        <end position="124"/>
    </location>
</feature>
<keyword evidence="9" id="KW-0378">Hydrolase</keyword>
<evidence type="ECO:0000256" key="6">
    <source>
        <dbReference type="ARBA" id="ARBA00022737"/>
    </source>
</evidence>
<evidence type="ECO:0000256" key="2">
    <source>
        <dbReference type="ARBA" id="ARBA00009262"/>
    </source>
</evidence>
<evidence type="ECO:0000256" key="4">
    <source>
        <dbReference type="ARBA" id="ARBA00022722"/>
    </source>
</evidence>
<dbReference type="GO" id="GO:0008270">
    <property type="term" value="F:zinc ion binding"/>
    <property type="evidence" value="ECO:0007669"/>
    <property type="project" value="UniProtKB-KW"/>
</dbReference>
<feature type="domain" description="VLRF1" evidence="15">
    <location>
        <begin position="10"/>
        <end position="51"/>
    </location>
</feature>
<dbReference type="GO" id="GO:0005737">
    <property type="term" value="C:cytoplasm"/>
    <property type="evidence" value="ECO:0007669"/>
    <property type="project" value="UniProtKB-SubCell"/>
</dbReference>
<dbReference type="Pfam" id="PF18716">
    <property type="entry name" value="VATC"/>
    <property type="match status" value="1"/>
</dbReference>
<name>A0A0L7LLI2_OPEBR</name>
<evidence type="ECO:0000256" key="3">
    <source>
        <dbReference type="ARBA" id="ARBA00022490"/>
    </source>
</evidence>
<keyword evidence="11" id="KW-0040">ANK repeat</keyword>
<organism evidence="16 17">
    <name type="scientific">Operophtera brumata</name>
    <name type="common">Winter moth</name>
    <name type="synonym">Phalaena brumata</name>
    <dbReference type="NCBI Taxonomy" id="104452"/>
    <lineage>
        <taxon>Eukaryota</taxon>
        <taxon>Metazoa</taxon>
        <taxon>Ecdysozoa</taxon>
        <taxon>Arthropoda</taxon>
        <taxon>Hexapoda</taxon>
        <taxon>Insecta</taxon>
        <taxon>Pterygota</taxon>
        <taxon>Neoptera</taxon>
        <taxon>Endopterygota</taxon>
        <taxon>Lepidoptera</taxon>
        <taxon>Glossata</taxon>
        <taxon>Ditrysia</taxon>
        <taxon>Geometroidea</taxon>
        <taxon>Geometridae</taxon>
        <taxon>Larentiinae</taxon>
        <taxon>Operophtera</taxon>
    </lineage>
</organism>
<evidence type="ECO:0000256" key="8">
    <source>
        <dbReference type="ARBA" id="ARBA00022771"/>
    </source>
</evidence>
<accession>A0A0L7LLI2</accession>
<dbReference type="STRING" id="104452.A0A0L7LLI2"/>
<evidence type="ECO:0000256" key="5">
    <source>
        <dbReference type="ARBA" id="ARBA00022723"/>
    </source>
</evidence>
<comment type="caution">
    <text evidence="16">The sequence shown here is derived from an EMBL/GenBank/DDBJ whole genome shotgun (WGS) entry which is preliminary data.</text>
</comment>
<keyword evidence="6" id="KW-0677">Repeat</keyword>
<keyword evidence="8" id="KW-0863">Zinc-finger</keyword>
<dbReference type="GO" id="GO:0036503">
    <property type="term" value="P:ERAD pathway"/>
    <property type="evidence" value="ECO:0007669"/>
    <property type="project" value="TreeGrafter"/>
</dbReference>
<keyword evidence="5" id="KW-0479">Metal-binding</keyword>
<reference evidence="16 17" key="1">
    <citation type="journal article" date="2015" name="Genome Biol. Evol.">
        <title>The genome of winter moth (Operophtera brumata) provides a genomic perspective on sexual dimorphism and phenology.</title>
        <authorList>
            <person name="Derks M.F."/>
            <person name="Smit S."/>
            <person name="Salis L."/>
            <person name="Schijlen E."/>
            <person name="Bossers A."/>
            <person name="Mateman C."/>
            <person name="Pijl A.S."/>
            <person name="de Ridder D."/>
            <person name="Groenen M.A."/>
            <person name="Visser M.E."/>
            <person name="Megens H.J."/>
        </authorList>
    </citation>
    <scope>NUCLEOTIDE SEQUENCE [LARGE SCALE GENOMIC DNA]</scope>
    <source>
        <strain evidence="16">WM2013NL</strain>
        <tissue evidence="16">Head and thorax</tissue>
    </source>
</reference>
<evidence type="ECO:0000256" key="1">
    <source>
        <dbReference type="ARBA" id="ARBA00004496"/>
    </source>
</evidence>
<evidence type="ECO:0000256" key="11">
    <source>
        <dbReference type="ARBA" id="ARBA00023043"/>
    </source>
</evidence>
<dbReference type="GO" id="GO:0004519">
    <property type="term" value="F:endonuclease activity"/>
    <property type="evidence" value="ECO:0007669"/>
    <property type="project" value="UniProtKB-KW"/>
</dbReference>
<evidence type="ECO:0000313" key="16">
    <source>
        <dbReference type="EMBL" id="KOB76285.1"/>
    </source>
</evidence>
<evidence type="ECO:0000313" key="17">
    <source>
        <dbReference type="Proteomes" id="UP000037510"/>
    </source>
</evidence>
<evidence type="ECO:0000256" key="7">
    <source>
        <dbReference type="ARBA" id="ARBA00022759"/>
    </source>
</evidence>
<keyword evidence="4" id="KW-0540">Nuclease</keyword>